<dbReference type="AlphaFoldDB" id="A0AAD3XN47"/>
<keyword evidence="2" id="KW-1185">Reference proteome</keyword>
<evidence type="ECO:0000313" key="2">
    <source>
        <dbReference type="Proteomes" id="UP001279734"/>
    </source>
</evidence>
<dbReference type="EMBL" id="BSYO01000010">
    <property type="protein sequence ID" value="GMH10589.1"/>
    <property type="molecule type" value="Genomic_DNA"/>
</dbReference>
<accession>A0AAD3XN47</accession>
<protein>
    <submittedName>
        <fullName evidence="1">Uncharacterized protein</fullName>
    </submittedName>
</protein>
<sequence>MMSCLFVAFAGIVVWWSLFYYLWSHEGVFTCCGCLFGSRWMHDYLNWELPEPRSLGLLDLKLPPCCSREDSPSELFSPSGDDKDDGVGKWAWHAAAFVCFQKMCDGL</sequence>
<dbReference type="Proteomes" id="UP001279734">
    <property type="component" value="Unassembled WGS sequence"/>
</dbReference>
<name>A0AAD3XN47_NEPGR</name>
<proteinExistence type="predicted"/>
<comment type="caution">
    <text evidence="1">The sequence shown here is derived from an EMBL/GenBank/DDBJ whole genome shotgun (WGS) entry which is preliminary data.</text>
</comment>
<evidence type="ECO:0000313" key="1">
    <source>
        <dbReference type="EMBL" id="GMH10589.1"/>
    </source>
</evidence>
<reference evidence="1" key="1">
    <citation type="submission" date="2023-05" db="EMBL/GenBank/DDBJ databases">
        <title>Nepenthes gracilis genome sequencing.</title>
        <authorList>
            <person name="Fukushima K."/>
        </authorList>
    </citation>
    <scope>NUCLEOTIDE SEQUENCE</scope>
    <source>
        <strain evidence="1">SING2019-196</strain>
    </source>
</reference>
<gene>
    <name evidence="1" type="ORF">Nepgr_012430</name>
</gene>
<organism evidence="1 2">
    <name type="scientific">Nepenthes gracilis</name>
    <name type="common">Slender pitcher plant</name>
    <dbReference type="NCBI Taxonomy" id="150966"/>
    <lineage>
        <taxon>Eukaryota</taxon>
        <taxon>Viridiplantae</taxon>
        <taxon>Streptophyta</taxon>
        <taxon>Embryophyta</taxon>
        <taxon>Tracheophyta</taxon>
        <taxon>Spermatophyta</taxon>
        <taxon>Magnoliopsida</taxon>
        <taxon>eudicotyledons</taxon>
        <taxon>Gunneridae</taxon>
        <taxon>Pentapetalae</taxon>
        <taxon>Caryophyllales</taxon>
        <taxon>Nepenthaceae</taxon>
        <taxon>Nepenthes</taxon>
    </lineage>
</organism>